<feature type="non-terminal residue" evidence="2">
    <location>
        <position position="508"/>
    </location>
</feature>
<feature type="chain" id="PRO_5047111220" evidence="1">
    <location>
        <begin position="27"/>
        <end position="508"/>
    </location>
</feature>
<reference evidence="3" key="1">
    <citation type="submission" date="2019-09" db="EMBL/GenBank/DDBJ databases">
        <authorList>
            <person name="Jung D.-H."/>
        </authorList>
    </citation>
    <scope>NUCLEOTIDE SEQUENCE [LARGE SCALE GENOMIC DNA]</scope>
    <source>
        <strain evidence="3">JA-25</strain>
    </source>
</reference>
<keyword evidence="3" id="KW-1185">Reference proteome</keyword>
<accession>A0ABX0QJ39</accession>
<sequence length="508" mass="54710">MRASYTGWLLALLLGIGLLLPNAAQATHVRAGEITTRRLPGDGLRYEITLTAYYDIIGGSGAAAAAEQVQFCFGDGTPFRDVPRLLPIRPLNRGTSINIYRVIYTYPGPGVYSISARVVNRNDGTRNIQNGASQNVSFFVTTTISANSALGFNSNPILLNPPVDTARIGQKYCHNPAAYDPDGDSLAYRIAIPQYSADGSPCRSFAVPQYQLPNQIQAPGRTEAGASPATFTVNSRTGDVCWDAPVEAGQYNYAFIIEEWRNGVLIGEITRDVQVIVLDANNRRPLIDPIADICAEAGTLITQNIRVTDPDGNRVVVVGFGGPFNRSPDNVLYSPPIISPAYATLTPNGTSQPTPATSVFSWQTNCTQIRDEPYQITIKATDQPTNRAPSLASFAPFNIQIIGPRPQNLTARGATVGNTSGRAIQLAWTPYSCSPAGGADQPAAQMLIYRKEGCDNRPVPPCFTGILPGYTRIGQVPLTSSTFTDTTALRRGVSYSYRIVAQYPLPVG</sequence>
<proteinExistence type="predicted"/>
<gene>
    <name evidence="2" type="ORF">F7231_20060</name>
</gene>
<dbReference type="Proteomes" id="UP000606008">
    <property type="component" value="Unassembled WGS sequence"/>
</dbReference>
<evidence type="ECO:0000313" key="3">
    <source>
        <dbReference type="Proteomes" id="UP000606008"/>
    </source>
</evidence>
<evidence type="ECO:0000256" key="1">
    <source>
        <dbReference type="SAM" id="SignalP"/>
    </source>
</evidence>
<comment type="caution">
    <text evidence="2">The sequence shown here is derived from an EMBL/GenBank/DDBJ whole genome shotgun (WGS) entry which is preliminary data.</text>
</comment>
<dbReference type="EMBL" id="WAEL01000008">
    <property type="protein sequence ID" value="NID12475.1"/>
    <property type="molecule type" value="Genomic_DNA"/>
</dbReference>
<dbReference type="InterPro" id="IPR013783">
    <property type="entry name" value="Ig-like_fold"/>
</dbReference>
<protein>
    <submittedName>
        <fullName evidence="2">Gliding motility-associated C-terminal domain-containing protein</fullName>
    </submittedName>
</protein>
<organism evidence="2 3">
    <name type="scientific">Fibrivirga algicola</name>
    <dbReference type="NCBI Taxonomy" id="2950420"/>
    <lineage>
        <taxon>Bacteria</taxon>
        <taxon>Pseudomonadati</taxon>
        <taxon>Bacteroidota</taxon>
        <taxon>Cytophagia</taxon>
        <taxon>Cytophagales</taxon>
        <taxon>Spirosomataceae</taxon>
        <taxon>Fibrivirga</taxon>
    </lineage>
</organism>
<name>A0ABX0QJ39_9BACT</name>
<evidence type="ECO:0000313" key="2">
    <source>
        <dbReference type="EMBL" id="NID12475.1"/>
    </source>
</evidence>
<keyword evidence="1" id="KW-0732">Signal</keyword>
<dbReference type="Gene3D" id="2.60.40.10">
    <property type="entry name" value="Immunoglobulins"/>
    <property type="match status" value="1"/>
</dbReference>
<reference evidence="3" key="2">
    <citation type="submission" date="2023-07" db="EMBL/GenBank/DDBJ databases">
        <authorList>
            <person name="Jung D.-H."/>
        </authorList>
    </citation>
    <scope>NUCLEOTIDE SEQUENCE [LARGE SCALE GENOMIC DNA]</scope>
    <source>
        <strain evidence="3">JA-25</strain>
    </source>
</reference>
<feature type="signal peptide" evidence="1">
    <location>
        <begin position="1"/>
        <end position="26"/>
    </location>
</feature>